<proteinExistence type="predicted"/>
<gene>
    <name evidence="1" type="ORF">AVDCRST_MAG85-2941</name>
</gene>
<dbReference type="AlphaFoldDB" id="A0A6J4TF54"/>
<accession>A0A6J4TF54</accession>
<reference evidence="1" key="1">
    <citation type="submission" date="2020-02" db="EMBL/GenBank/DDBJ databases">
        <authorList>
            <person name="Meier V. D."/>
        </authorList>
    </citation>
    <scope>NUCLEOTIDE SEQUENCE</scope>
    <source>
        <strain evidence="1">AVDCRST_MAG85</strain>
    </source>
</reference>
<sequence length="228" mass="23317">MPPVAQDSEVLVVVGTSVVVPLLASDPDGHALSWSIVEQPTLGTLSGDGGNRIYKSTSAEVGRDELVFEVDDGQGGTAKGTVALSIIPAVEAPTITTSPGAATYWMHDPPTVIDAGVTVTFARSPTLDGASVAITSGRFQLNDGLTFHQTGAIAGTYDENTGVLTLSGTAPVADYEAAMRTVRYFNHATPPTTDPRTITFGSGGGAGNRMLTVVASENPNTQPTGATG</sequence>
<evidence type="ECO:0000313" key="1">
    <source>
        <dbReference type="EMBL" id="CAA9521796.1"/>
    </source>
</evidence>
<dbReference type="Gene3D" id="2.60.40.2810">
    <property type="match status" value="1"/>
</dbReference>
<dbReference type="Pfam" id="PF17963">
    <property type="entry name" value="Big_9"/>
    <property type="match status" value="1"/>
</dbReference>
<name>A0A6J4TF54_9ACTN</name>
<dbReference type="EMBL" id="CADCVT010000325">
    <property type="protein sequence ID" value="CAA9521796.1"/>
    <property type="molecule type" value="Genomic_DNA"/>
</dbReference>
<organism evidence="1">
    <name type="scientific">uncultured Solirubrobacteraceae bacterium</name>
    <dbReference type="NCBI Taxonomy" id="1162706"/>
    <lineage>
        <taxon>Bacteria</taxon>
        <taxon>Bacillati</taxon>
        <taxon>Actinomycetota</taxon>
        <taxon>Thermoleophilia</taxon>
        <taxon>Solirubrobacterales</taxon>
        <taxon>Solirubrobacteraceae</taxon>
        <taxon>environmental samples</taxon>
    </lineage>
</organism>
<evidence type="ECO:0008006" key="2">
    <source>
        <dbReference type="Google" id="ProtNLM"/>
    </source>
</evidence>
<protein>
    <recommendedName>
        <fullName evidence="2">Cadherin-like domain-containing protein</fullName>
    </recommendedName>
</protein>